<keyword evidence="1" id="KW-0812">Transmembrane</keyword>
<feature type="transmembrane region" description="Helical" evidence="1">
    <location>
        <begin position="28"/>
        <end position="53"/>
    </location>
</feature>
<reference evidence="2 3" key="1">
    <citation type="journal article" date="2023" name="G3 (Bethesda)">
        <title>A chromosome-length genome assembly and annotation of blackberry (Rubus argutus, cv. 'Hillquist').</title>
        <authorList>
            <person name="Bruna T."/>
            <person name="Aryal R."/>
            <person name="Dudchenko O."/>
            <person name="Sargent D.J."/>
            <person name="Mead D."/>
            <person name="Buti M."/>
            <person name="Cavallini A."/>
            <person name="Hytonen T."/>
            <person name="Andres J."/>
            <person name="Pham M."/>
            <person name="Weisz D."/>
            <person name="Mascagni F."/>
            <person name="Usai G."/>
            <person name="Natali L."/>
            <person name="Bassil N."/>
            <person name="Fernandez G.E."/>
            <person name="Lomsadze A."/>
            <person name="Armour M."/>
            <person name="Olukolu B."/>
            <person name="Poorten T."/>
            <person name="Britton C."/>
            <person name="Davik J."/>
            <person name="Ashrafi H."/>
            <person name="Aiden E.L."/>
            <person name="Borodovsky M."/>
            <person name="Worthington M."/>
        </authorList>
    </citation>
    <scope>NUCLEOTIDE SEQUENCE [LARGE SCALE GENOMIC DNA]</scope>
    <source>
        <strain evidence="2">PI 553951</strain>
    </source>
</reference>
<dbReference type="AlphaFoldDB" id="A0AAW1YBT4"/>
<evidence type="ECO:0000256" key="1">
    <source>
        <dbReference type="SAM" id="Phobius"/>
    </source>
</evidence>
<proteinExistence type="predicted"/>
<keyword evidence="1" id="KW-1133">Transmembrane helix</keyword>
<sequence>MASIFVMNLVNSTLDWVTATLDAPSSRAVVFGVPIGGHLFVEVALFAVIVFLLSQKSYKPPKKPLTEKEIDDLCEEWVPEPLIPLSLKRCSMNPQLLAGPTYNSQWQRSCELCCSKLSGLIGHEKLLESCTSALEKYVLVHVVSWVLRNNWV</sequence>
<dbReference type="Proteomes" id="UP001457282">
    <property type="component" value="Unassembled WGS sequence"/>
</dbReference>
<dbReference type="EMBL" id="JBEDUW010000002">
    <property type="protein sequence ID" value="KAK9946474.1"/>
    <property type="molecule type" value="Genomic_DNA"/>
</dbReference>
<evidence type="ECO:0000313" key="2">
    <source>
        <dbReference type="EMBL" id="KAK9946474.1"/>
    </source>
</evidence>
<gene>
    <name evidence="2" type="ORF">M0R45_011939</name>
</gene>
<comment type="caution">
    <text evidence="2">The sequence shown here is derived from an EMBL/GenBank/DDBJ whole genome shotgun (WGS) entry which is preliminary data.</text>
</comment>
<protein>
    <submittedName>
        <fullName evidence="2">Uncharacterized protein</fullName>
    </submittedName>
</protein>
<accession>A0AAW1YBT4</accession>
<organism evidence="2 3">
    <name type="scientific">Rubus argutus</name>
    <name type="common">Southern blackberry</name>
    <dbReference type="NCBI Taxonomy" id="59490"/>
    <lineage>
        <taxon>Eukaryota</taxon>
        <taxon>Viridiplantae</taxon>
        <taxon>Streptophyta</taxon>
        <taxon>Embryophyta</taxon>
        <taxon>Tracheophyta</taxon>
        <taxon>Spermatophyta</taxon>
        <taxon>Magnoliopsida</taxon>
        <taxon>eudicotyledons</taxon>
        <taxon>Gunneridae</taxon>
        <taxon>Pentapetalae</taxon>
        <taxon>rosids</taxon>
        <taxon>fabids</taxon>
        <taxon>Rosales</taxon>
        <taxon>Rosaceae</taxon>
        <taxon>Rosoideae</taxon>
        <taxon>Rosoideae incertae sedis</taxon>
        <taxon>Rubus</taxon>
    </lineage>
</organism>
<evidence type="ECO:0000313" key="3">
    <source>
        <dbReference type="Proteomes" id="UP001457282"/>
    </source>
</evidence>
<keyword evidence="1" id="KW-0472">Membrane</keyword>
<name>A0AAW1YBT4_RUBAR</name>
<keyword evidence="3" id="KW-1185">Reference proteome</keyword>